<dbReference type="SUPFAM" id="SSF51161">
    <property type="entry name" value="Trimeric LpxA-like enzymes"/>
    <property type="match status" value="1"/>
</dbReference>
<dbReference type="GO" id="GO:0008374">
    <property type="term" value="F:O-acyltransferase activity"/>
    <property type="evidence" value="ECO:0007669"/>
    <property type="project" value="TreeGrafter"/>
</dbReference>
<dbReference type="InterPro" id="IPR011004">
    <property type="entry name" value="Trimer_LpxA-like_sf"/>
</dbReference>
<evidence type="ECO:0000313" key="4">
    <source>
        <dbReference type="Proteomes" id="UP000186098"/>
    </source>
</evidence>
<protein>
    <submittedName>
        <fullName evidence="3">Putative colanic acid biosynthesis acetyltransferase WcaF</fullName>
    </submittedName>
</protein>
<keyword evidence="2 3" id="KW-0808">Transferase</keyword>
<accession>A0A1N7N318</accession>
<keyword evidence="4" id="KW-1185">Reference proteome</keyword>
<sequence length="185" mass="20591">MDAAPVLPSRAPSFPLRHRLLRLIWMIVWALGASWTPKKLVRWRRFLLRLFGASMADRTDVRGSARVWYPPWLRMERATVLAEGVICYNMAPITIRENTIISQRAFLCAGTHDYTRGSHPLVTRPIEIGPHAWVCAESFVGPGAVVSEGCVVGARAVVNGRLAPWGVYAGNPATRIKERQFDAGS</sequence>
<dbReference type="OrthoDB" id="9815592at2"/>
<dbReference type="AlphaFoldDB" id="A0A1N7N318"/>
<proteinExistence type="inferred from homology"/>
<comment type="similarity">
    <text evidence="1">Belongs to the transferase hexapeptide repeat family.</text>
</comment>
<gene>
    <name evidence="3" type="ORF">SAMN05421795_11514</name>
</gene>
<dbReference type="RefSeq" id="WP_083947811.1">
    <property type="nucleotide sequence ID" value="NZ_FTOM01000015.1"/>
</dbReference>
<name>A0A1N7N318_9RHOB</name>
<dbReference type="Proteomes" id="UP000186098">
    <property type="component" value="Unassembled WGS sequence"/>
</dbReference>
<dbReference type="InterPro" id="IPR051159">
    <property type="entry name" value="Hexapeptide_acetyltransf"/>
</dbReference>
<evidence type="ECO:0000256" key="1">
    <source>
        <dbReference type="ARBA" id="ARBA00007274"/>
    </source>
</evidence>
<dbReference type="PANTHER" id="PTHR23416:SF23">
    <property type="entry name" value="ACETYLTRANSFERASE C18B11.09C-RELATED"/>
    <property type="match status" value="1"/>
</dbReference>
<evidence type="ECO:0000313" key="3">
    <source>
        <dbReference type="EMBL" id="SIS92776.1"/>
    </source>
</evidence>
<dbReference type="CDD" id="cd05825">
    <property type="entry name" value="LbH_wcaF_like"/>
    <property type="match status" value="1"/>
</dbReference>
<dbReference type="Gene3D" id="2.160.10.10">
    <property type="entry name" value="Hexapeptide repeat proteins"/>
    <property type="match status" value="1"/>
</dbReference>
<dbReference type="GO" id="GO:0005829">
    <property type="term" value="C:cytosol"/>
    <property type="evidence" value="ECO:0007669"/>
    <property type="project" value="TreeGrafter"/>
</dbReference>
<reference evidence="4" key="1">
    <citation type="submission" date="2017-01" db="EMBL/GenBank/DDBJ databases">
        <authorList>
            <person name="Varghese N."/>
            <person name="Submissions S."/>
        </authorList>
    </citation>
    <scope>NUCLEOTIDE SEQUENCE [LARGE SCALE GENOMIC DNA]</scope>
    <source>
        <strain evidence="4">DSM 18714</strain>
    </source>
</reference>
<evidence type="ECO:0000256" key="2">
    <source>
        <dbReference type="ARBA" id="ARBA00022679"/>
    </source>
</evidence>
<dbReference type="EMBL" id="FTOM01000015">
    <property type="protein sequence ID" value="SIS92776.1"/>
    <property type="molecule type" value="Genomic_DNA"/>
</dbReference>
<dbReference type="PANTHER" id="PTHR23416">
    <property type="entry name" value="SIALIC ACID SYNTHASE-RELATED"/>
    <property type="match status" value="1"/>
</dbReference>
<dbReference type="STRING" id="407234.SAMN05421795_11514"/>
<organism evidence="3 4">
    <name type="scientific">Phaeovulum vinaykumarii</name>
    <dbReference type="NCBI Taxonomy" id="407234"/>
    <lineage>
        <taxon>Bacteria</taxon>
        <taxon>Pseudomonadati</taxon>
        <taxon>Pseudomonadota</taxon>
        <taxon>Alphaproteobacteria</taxon>
        <taxon>Rhodobacterales</taxon>
        <taxon>Paracoccaceae</taxon>
        <taxon>Phaeovulum</taxon>
    </lineage>
</organism>